<proteinExistence type="predicted"/>
<evidence type="ECO:0000313" key="2">
    <source>
        <dbReference type="Proteomes" id="UP000037558"/>
    </source>
</evidence>
<dbReference type="EMBL" id="LILC01000002">
    <property type="protein sequence ID" value="KOO50442.1"/>
    <property type="molecule type" value="Genomic_DNA"/>
</dbReference>
<accession>A0A0M0LHT1</accession>
<dbReference type="OrthoDB" id="9804622at2"/>
<reference evidence="2" key="1">
    <citation type="submission" date="2015-08" db="EMBL/GenBank/DDBJ databases">
        <title>Fjat-14210 dsm16467.</title>
        <authorList>
            <person name="Liu B."/>
            <person name="Wang J."/>
            <person name="Zhu Y."/>
            <person name="Liu G."/>
            <person name="Chen Q."/>
            <person name="Chen Z."/>
            <person name="Lan J."/>
            <person name="Che J."/>
            <person name="Ge C."/>
            <person name="Shi H."/>
            <person name="Pan Z."/>
            <person name="Liu X."/>
        </authorList>
    </citation>
    <scope>NUCLEOTIDE SEQUENCE [LARGE SCALE GENOMIC DNA]</scope>
    <source>
        <strain evidence="2">DSM 16467</strain>
    </source>
</reference>
<comment type="caution">
    <text evidence="1">The sequence shown here is derived from an EMBL/GenBank/DDBJ whole genome shotgun (WGS) entry which is preliminary data.</text>
</comment>
<name>A0A0M0LHT1_9BACI</name>
<protein>
    <submittedName>
        <fullName evidence="1">Uncharacterized protein</fullName>
    </submittedName>
</protein>
<organism evidence="1 2">
    <name type="scientific">Priestia koreensis</name>
    <dbReference type="NCBI Taxonomy" id="284581"/>
    <lineage>
        <taxon>Bacteria</taxon>
        <taxon>Bacillati</taxon>
        <taxon>Bacillota</taxon>
        <taxon>Bacilli</taxon>
        <taxon>Bacillales</taxon>
        <taxon>Bacillaceae</taxon>
        <taxon>Priestia</taxon>
    </lineage>
</organism>
<sequence length="63" mass="7407">MDLQTFYDRIDHSTDVTVLQSEANIITHILEHAVPYSEDYCANIQRLQYIYTRMTQLLAEFPA</sequence>
<dbReference type="Proteomes" id="UP000037558">
    <property type="component" value="Unassembled WGS sequence"/>
</dbReference>
<dbReference type="AlphaFoldDB" id="A0A0M0LHT1"/>
<keyword evidence="2" id="KW-1185">Reference proteome</keyword>
<gene>
    <name evidence="1" type="ORF">AMD01_01415</name>
</gene>
<dbReference type="PATRIC" id="fig|284581.3.peg.537"/>
<dbReference type="RefSeq" id="WP_053399597.1">
    <property type="nucleotide sequence ID" value="NZ_JAMAUM010000002.1"/>
</dbReference>
<evidence type="ECO:0000313" key="1">
    <source>
        <dbReference type="EMBL" id="KOO50442.1"/>
    </source>
</evidence>
<dbReference type="STRING" id="284581.AMD01_01415"/>